<keyword evidence="1" id="KW-0732">Signal</keyword>
<dbReference type="OrthoDB" id="125106at2"/>
<dbReference type="EMBL" id="CP000473">
    <property type="protein sequence ID" value="ABJ88842.1"/>
    <property type="molecule type" value="Genomic_DNA"/>
</dbReference>
<reference evidence="2" key="1">
    <citation type="submission" date="2006-10" db="EMBL/GenBank/DDBJ databases">
        <title>Complete sequence of Solibacter usitatus Ellin6076.</title>
        <authorList>
            <consortium name="US DOE Joint Genome Institute"/>
            <person name="Copeland A."/>
            <person name="Lucas S."/>
            <person name="Lapidus A."/>
            <person name="Barry K."/>
            <person name="Detter J.C."/>
            <person name="Glavina del Rio T."/>
            <person name="Hammon N."/>
            <person name="Israni S."/>
            <person name="Dalin E."/>
            <person name="Tice H."/>
            <person name="Pitluck S."/>
            <person name="Thompson L.S."/>
            <person name="Brettin T."/>
            <person name="Bruce D."/>
            <person name="Han C."/>
            <person name="Tapia R."/>
            <person name="Gilna P."/>
            <person name="Schmutz J."/>
            <person name="Larimer F."/>
            <person name="Land M."/>
            <person name="Hauser L."/>
            <person name="Kyrpides N."/>
            <person name="Mikhailova N."/>
            <person name="Janssen P.H."/>
            <person name="Kuske C.R."/>
            <person name="Richardson P."/>
        </authorList>
    </citation>
    <scope>NUCLEOTIDE SEQUENCE</scope>
    <source>
        <strain evidence="2">Ellin6076</strain>
    </source>
</reference>
<protein>
    <submittedName>
        <fullName evidence="2">Uncharacterized protein</fullName>
    </submittedName>
</protein>
<proteinExistence type="predicted"/>
<sequence length="212" mass="22001" precursor="true">MSKRAVLLPCLPLLIAFSSFAQDYKLEPISTAAPALPAAYAAAIQGQGYRVAGASGPWCEVWLAKTIPVGAKPSDTSVAFGIAQGTLIGILRFPAKGEDRRGQVIPAGVYTLRYSNFPVDGAHSGAAPQRDFALLTPIASDPDPAAKPAFDELVKMSTKASGTPHPAVLSMETPPAGATAPSVAREGEHDWTLTMKSGDLTFSVIVVGKAEG</sequence>
<dbReference type="AlphaFoldDB" id="Q01NC8"/>
<accession>Q01NC8</accession>
<dbReference type="HOGENOM" id="CLU_1209144_0_0_0"/>
<evidence type="ECO:0000313" key="2">
    <source>
        <dbReference type="EMBL" id="ABJ88842.1"/>
    </source>
</evidence>
<gene>
    <name evidence="2" type="ordered locus">Acid_7948</name>
</gene>
<feature type="signal peptide" evidence="1">
    <location>
        <begin position="1"/>
        <end position="21"/>
    </location>
</feature>
<dbReference type="eggNOG" id="ENOG50330YD">
    <property type="taxonomic scope" value="Bacteria"/>
</dbReference>
<dbReference type="InParanoid" id="Q01NC8"/>
<evidence type="ECO:0000256" key="1">
    <source>
        <dbReference type="SAM" id="SignalP"/>
    </source>
</evidence>
<dbReference type="KEGG" id="sus:Acid_7948"/>
<name>Q01NC8_SOLUE</name>
<feature type="chain" id="PRO_5004162857" evidence="1">
    <location>
        <begin position="22"/>
        <end position="212"/>
    </location>
</feature>
<organism evidence="2">
    <name type="scientific">Solibacter usitatus (strain Ellin6076)</name>
    <dbReference type="NCBI Taxonomy" id="234267"/>
    <lineage>
        <taxon>Bacteria</taxon>
        <taxon>Pseudomonadati</taxon>
        <taxon>Acidobacteriota</taxon>
        <taxon>Terriglobia</taxon>
        <taxon>Bryobacterales</taxon>
        <taxon>Solibacteraceae</taxon>
        <taxon>Candidatus Solibacter</taxon>
    </lineage>
</organism>